<feature type="transmembrane region" description="Helical" evidence="1">
    <location>
        <begin position="134"/>
        <end position="153"/>
    </location>
</feature>
<keyword evidence="1" id="KW-1133">Transmembrane helix</keyword>
<feature type="transmembrane region" description="Helical" evidence="1">
    <location>
        <begin position="20"/>
        <end position="49"/>
    </location>
</feature>
<keyword evidence="1" id="KW-0472">Membrane</keyword>
<sequence length="156" mass="16603">MEWLAPLGDSFVARALIRSPTLYIFANASHILSLGMLLGASVILDLRLLGAFARLPLNDTAIVLSRVAAVALACAVVTGALLFSVRPVEYAGNTAFLIKILLVLFATANALAVKRSRGWHTMTQGAPVTAPLRFSALASLFLWLGALLAGRWIGFL</sequence>
<protein>
    <submittedName>
        <fullName evidence="3">DUF2214 domain-containing protein</fullName>
    </submittedName>
</protein>
<keyword evidence="4" id="KW-1185">Reference proteome</keyword>
<evidence type="ECO:0000256" key="1">
    <source>
        <dbReference type="SAM" id="Phobius"/>
    </source>
</evidence>
<feature type="domain" description="DUF6644" evidence="2">
    <location>
        <begin position="24"/>
        <end position="155"/>
    </location>
</feature>
<dbReference type="EMBL" id="STGT01000003">
    <property type="protein sequence ID" value="THV14355.1"/>
    <property type="molecule type" value="Genomic_DNA"/>
</dbReference>
<gene>
    <name evidence="3" type="ORF">E9677_15960</name>
</gene>
<name>A0ABY2QUZ3_9HYPH</name>
<evidence type="ECO:0000313" key="4">
    <source>
        <dbReference type="Proteomes" id="UP000309667"/>
    </source>
</evidence>
<dbReference type="Pfam" id="PF20349">
    <property type="entry name" value="DUF6644"/>
    <property type="match status" value="1"/>
</dbReference>
<proteinExistence type="predicted"/>
<evidence type="ECO:0000313" key="3">
    <source>
        <dbReference type="EMBL" id="THV14355.1"/>
    </source>
</evidence>
<organism evidence="3 4">
    <name type="scientific">Rhizobium rhizophilum</name>
    <dbReference type="NCBI Taxonomy" id="1850373"/>
    <lineage>
        <taxon>Bacteria</taxon>
        <taxon>Pseudomonadati</taxon>
        <taxon>Pseudomonadota</taxon>
        <taxon>Alphaproteobacteria</taxon>
        <taxon>Hyphomicrobiales</taxon>
        <taxon>Rhizobiaceae</taxon>
        <taxon>Rhizobium/Agrobacterium group</taxon>
        <taxon>Rhizobium</taxon>
    </lineage>
</organism>
<reference evidence="3 4" key="1">
    <citation type="submission" date="2019-04" db="EMBL/GenBank/DDBJ databases">
        <title>Genome sequence of strain 7209-2.</title>
        <authorList>
            <person name="Gao J."/>
            <person name="Sun J."/>
        </authorList>
    </citation>
    <scope>NUCLEOTIDE SEQUENCE [LARGE SCALE GENOMIC DNA]</scope>
    <source>
        <strain evidence="3 4">7209-2</strain>
    </source>
</reference>
<feature type="transmembrane region" description="Helical" evidence="1">
    <location>
        <begin position="61"/>
        <end position="83"/>
    </location>
</feature>
<keyword evidence="1" id="KW-0812">Transmembrane</keyword>
<feature type="transmembrane region" description="Helical" evidence="1">
    <location>
        <begin position="95"/>
        <end position="113"/>
    </location>
</feature>
<comment type="caution">
    <text evidence="3">The sequence shown here is derived from an EMBL/GenBank/DDBJ whole genome shotgun (WGS) entry which is preliminary data.</text>
</comment>
<dbReference type="InterPro" id="IPR046586">
    <property type="entry name" value="DUF6644"/>
</dbReference>
<accession>A0ABY2QUZ3</accession>
<dbReference type="Proteomes" id="UP000309667">
    <property type="component" value="Unassembled WGS sequence"/>
</dbReference>
<evidence type="ECO:0000259" key="2">
    <source>
        <dbReference type="Pfam" id="PF20349"/>
    </source>
</evidence>